<organism evidence="2 3">
    <name type="scientific">Hymenobacter sedentarius</name>
    <dbReference type="NCBI Taxonomy" id="1411621"/>
    <lineage>
        <taxon>Bacteria</taxon>
        <taxon>Pseudomonadati</taxon>
        <taxon>Bacteroidota</taxon>
        <taxon>Cytophagia</taxon>
        <taxon>Cytophagales</taxon>
        <taxon>Hymenobacteraceae</taxon>
        <taxon>Hymenobacter</taxon>
    </lineage>
</organism>
<reference evidence="2 3" key="1">
    <citation type="submission" date="2015-12" db="EMBL/GenBank/DDBJ databases">
        <authorList>
            <person name="Shamseldin A."/>
            <person name="Moawad H."/>
            <person name="Abd El-Rahim W.M."/>
            <person name="Sadowsky M.J."/>
        </authorList>
    </citation>
    <scope>NUCLEOTIDE SEQUENCE [LARGE SCALE GENOMIC DNA]</scope>
    <source>
        <strain evidence="2 3">DG5B</strain>
    </source>
</reference>
<evidence type="ECO:0008006" key="4">
    <source>
        <dbReference type="Google" id="ProtNLM"/>
    </source>
</evidence>
<dbReference type="GO" id="GO:0050660">
    <property type="term" value="F:flavin adenine dinucleotide binding"/>
    <property type="evidence" value="ECO:0007669"/>
    <property type="project" value="TreeGrafter"/>
</dbReference>
<dbReference type="AlphaFoldDB" id="A0A0U4BF23"/>
<dbReference type="InterPro" id="IPR036188">
    <property type="entry name" value="FAD/NAD-bd_sf"/>
</dbReference>
<dbReference type="GO" id="GO:0004497">
    <property type="term" value="F:monooxygenase activity"/>
    <property type="evidence" value="ECO:0007669"/>
    <property type="project" value="TreeGrafter"/>
</dbReference>
<proteinExistence type="predicted"/>
<keyword evidence="1" id="KW-0560">Oxidoreductase</keyword>
<dbReference type="STRING" id="1411621.AUC43_08695"/>
<dbReference type="KEGG" id="hyg:AUC43_08695"/>
<evidence type="ECO:0000313" key="2">
    <source>
        <dbReference type="EMBL" id="ALW85163.1"/>
    </source>
</evidence>
<name>A0A0U4BF23_9BACT</name>
<dbReference type="SUPFAM" id="SSF51905">
    <property type="entry name" value="FAD/NAD(P)-binding domain"/>
    <property type="match status" value="2"/>
</dbReference>
<dbReference type="OrthoDB" id="9778740at2"/>
<dbReference type="PRINTS" id="PR00469">
    <property type="entry name" value="PNDRDTASEII"/>
</dbReference>
<dbReference type="EMBL" id="CP013909">
    <property type="protein sequence ID" value="ALW85163.1"/>
    <property type="molecule type" value="Genomic_DNA"/>
</dbReference>
<keyword evidence="3" id="KW-1185">Reference proteome</keyword>
<protein>
    <recommendedName>
        <fullName evidence="4">FAD-dependent oxidoreductase</fullName>
    </recommendedName>
</protein>
<dbReference type="Gene3D" id="3.50.50.60">
    <property type="entry name" value="FAD/NAD(P)-binding domain"/>
    <property type="match status" value="1"/>
</dbReference>
<dbReference type="Pfam" id="PF13738">
    <property type="entry name" value="Pyr_redox_3"/>
    <property type="match status" value="1"/>
</dbReference>
<dbReference type="PRINTS" id="PR00368">
    <property type="entry name" value="FADPNR"/>
</dbReference>
<dbReference type="PANTHER" id="PTHR43539">
    <property type="entry name" value="FLAVIN-BINDING MONOOXYGENASE-LIKE PROTEIN (AFU_ORTHOLOGUE AFUA_4G09220)"/>
    <property type="match status" value="1"/>
</dbReference>
<sequence length="368" mass="39758">MTPHQPDPLSPPTPALIRTNTVVIGAGQAGLAAAYYLQQHQVDFRVLDAATQAGAAWSARYDSLRLFSPAWVSGLPGRPWPGSPLHYPTRDETAAYLRDYAAHFRFPLEPNRRVTRVAPAPDGVGYLVHTEAGRTYAAQRVIIATGPYTMPNIPAWAPQLPASVAQLPSRDYQRPAQLPGTGPVAVVGSGNSALQIAADVAATGRPVFVAFDEQTPAMPNNHFMWAFLMLTRLLGVSRHTALGRKMFRSPEPVVSGDLARLRRFANAHFIGRAEAALPSGGIQGRRAATPPLDAVVWATGYRPDYAWLDLPVLEPDGSPRHHRGLTEAPGVAFLGLNWLDSRRSALLNGAGADARRVVAALLRMPKSY</sequence>
<dbReference type="RefSeq" id="WP_068191978.1">
    <property type="nucleotide sequence ID" value="NZ_CP013909.1"/>
</dbReference>
<gene>
    <name evidence="2" type="ORF">AUC43_08695</name>
</gene>
<dbReference type="Proteomes" id="UP000059542">
    <property type="component" value="Chromosome"/>
</dbReference>
<dbReference type="InterPro" id="IPR050982">
    <property type="entry name" value="Auxin_biosynth/cation_transpt"/>
</dbReference>
<accession>A0A0U4BF23</accession>
<evidence type="ECO:0000256" key="1">
    <source>
        <dbReference type="ARBA" id="ARBA00023002"/>
    </source>
</evidence>
<dbReference type="PANTHER" id="PTHR43539:SF78">
    <property type="entry name" value="FLAVIN-CONTAINING MONOOXYGENASE"/>
    <property type="match status" value="1"/>
</dbReference>
<evidence type="ECO:0000313" key="3">
    <source>
        <dbReference type="Proteomes" id="UP000059542"/>
    </source>
</evidence>